<evidence type="ECO:0000256" key="10">
    <source>
        <dbReference type="ARBA" id="ARBA00023163"/>
    </source>
</evidence>
<dbReference type="GO" id="GO:0000978">
    <property type="term" value="F:RNA polymerase II cis-regulatory region sequence-specific DNA binding"/>
    <property type="evidence" value="ECO:0007669"/>
    <property type="project" value="TreeGrafter"/>
</dbReference>
<dbReference type="GO" id="GO:0003700">
    <property type="term" value="F:DNA-binding transcription factor activity"/>
    <property type="evidence" value="ECO:0007669"/>
    <property type="project" value="TreeGrafter"/>
</dbReference>
<dbReference type="FunFam" id="3.30.160.60:FF:000800">
    <property type="entry name" value="zinc finger protein 181 isoform X2"/>
    <property type="match status" value="1"/>
</dbReference>
<reference evidence="15" key="2">
    <citation type="submission" date="2025-08" db="UniProtKB">
        <authorList>
            <consortium name="Ensembl"/>
        </authorList>
    </citation>
    <scope>IDENTIFICATION</scope>
</reference>
<dbReference type="Pfam" id="PF00096">
    <property type="entry name" value="zf-C2H2"/>
    <property type="match status" value="7"/>
</dbReference>
<dbReference type="OMA" id="VSNCTAH"/>
<sequence>MSNVTFSDVAIDFSHEEWACLDSAQRDLYKDVMVQNYENLVSVAGLSITKPYVIMLLEDGKEPWTVEKKLSKVYPFPLSHSVPASVNFVFSAPFEHCSEVTEIFELSELCVFWGWENKELSTKKDIYDEDSPQPVTTEKVVKQSYEFSNSNKNLEYTECDIFRSTFHSKSTLSEPQNNSAEGNSHKYDILKKNLSKKSVIKSERINGGKKLLNSNKSGAAFNQSKSLTLPQTCNREKIYTCSECGKAFGKQSILNRHWRIHTGEKPYECRECGKTFSHGSSLTRHQISHSGEKPYKCIECGKAFSHGSSLTNHQSTHTGEKPYECMNCGKSFSRVSLLIQHLRIHTQEKRYECRICGKAFIHSSSLIHHQKSHTGEKPYECRECGKAFCCSSHLTQHQRIHSMKKKYECNKCLKVFSSFSFLVQHQSIHTEEKPFEV</sequence>
<feature type="domain" description="KRAB" evidence="14">
    <location>
        <begin position="4"/>
        <end position="76"/>
    </location>
</feature>
<dbReference type="Gene3D" id="3.30.160.60">
    <property type="entry name" value="Classic Zinc Finger"/>
    <property type="match status" value="7"/>
</dbReference>
<keyword evidence="7" id="KW-0862">Zinc</keyword>
<dbReference type="PROSITE" id="PS50157">
    <property type="entry name" value="ZINC_FINGER_C2H2_2"/>
    <property type="match status" value="7"/>
</dbReference>
<dbReference type="FunFam" id="3.30.160.60:FF:001498">
    <property type="entry name" value="Zinc finger protein 404"/>
    <property type="match status" value="1"/>
</dbReference>
<dbReference type="SUPFAM" id="SSF57667">
    <property type="entry name" value="beta-beta-alpha zinc fingers"/>
    <property type="match status" value="4"/>
</dbReference>
<feature type="domain" description="C2H2-type" evidence="13">
    <location>
        <begin position="239"/>
        <end position="266"/>
    </location>
</feature>
<dbReference type="InParanoid" id="A0A2I3HVS6"/>
<dbReference type="PANTHER" id="PTHR24404">
    <property type="entry name" value="ZINC FINGER PROTEIN"/>
    <property type="match status" value="1"/>
</dbReference>
<dbReference type="GO" id="GO:0008270">
    <property type="term" value="F:zinc ion binding"/>
    <property type="evidence" value="ECO:0007669"/>
    <property type="project" value="UniProtKB-KW"/>
</dbReference>
<organism evidence="15 16">
    <name type="scientific">Nomascus leucogenys</name>
    <name type="common">Northern white-cheeked gibbon</name>
    <name type="synonym">Hylobates leucogenys</name>
    <dbReference type="NCBI Taxonomy" id="61853"/>
    <lineage>
        <taxon>Eukaryota</taxon>
        <taxon>Metazoa</taxon>
        <taxon>Chordata</taxon>
        <taxon>Craniata</taxon>
        <taxon>Vertebrata</taxon>
        <taxon>Euteleostomi</taxon>
        <taxon>Mammalia</taxon>
        <taxon>Eutheria</taxon>
        <taxon>Euarchontoglires</taxon>
        <taxon>Primates</taxon>
        <taxon>Haplorrhini</taxon>
        <taxon>Catarrhini</taxon>
        <taxon>Hylobatidae</taxon>
        <taxon>Nomascus</taxon>
    </lineage>
</organism>
<proteinExistence type="inferred from homology"/>
<dbReference type="SUPFAM" id="SSF109640">
    <property type="entry name" value="KRAB domain (Kruppel-associated box)"/>
    <property type="match status" value="1"/>
</dbReference>
<dbReference type="FunCoup" id="A0A2I3HVS6">
    <property type="interactions" value="117"/>
</dbReference>
<dbReference type="GeneTree" id="ENSGT00940000161431"/>
<dbReference type="PROSITE" id="PS50805">
    <property type="entry name" value="KRAB"/>
    <property type="match status" value="1"/>
</dbReference>
<keyword evidence="6 12" id="KW-0863">Zinc-finger</keyword>
<evidence type="ECO:0000313" key="16">
    <source>
        <dbReference type="Proteomes" id="UP000001073"/>
    </source>
</evidence>
<evidence type="ECO:0000256" key="1">
    <source>
        <dbReference type="ARBA" id="ARBA00003767"/>
    </source>
</evidence>
<reference evidence="15" key="3">
    <citation type="submission" date="2025-09" db="UniProtKB">
        <authorList>
            <consortium name="Ensembl"/>
        </authorList>
    </citation>
    <scope>IDENTIFICATION</scope>
</reference>
<evidence type="ECO:0000256" key="3">
    <source>
        <dbReference type="ARBA" id="ARBA00006991"/>
    </source>
</evidence>
<dbReference type="EMBL" id="ADFV01122036">
    <property type="status" value="NOT_ANNOTATED_CDS"/>
    <property type="molecule type" value="Genomic_DNA"/>
</dbReference>
<dbReference type="InterPro" id="IPR001909">
    <property type="entry name" value="KRAB"/>
</dbReference>
<evidence type="ECO:0000256" key="5">
    <source>
        <dbReference type="ARBA" id="ARBA00022737"/>
    </source>
</evidence>
<feature type="domain" description="C2H2-type" evidence="13">
    <location>
        <begin position="267"/>
        <end position="294"/>
    </location>
</feature>
<dbReference type="SMART" id="SM00349">
    <property type="entry name" value="KRAB"/>
    <property type="match status" value="1"/>
</dbReference>
<dbReference type="Gene3D" id="6.10.140.140">
    <property type="match status" value="1"/>
</dbReference>
<feature type="domain" description="C2H2-type" evidence="13">
    <location>
        <begin position="407"/>
        <end position="434"/>
    </location>
</feature>
<keyword evidence="5" id="KW-0677">Repeat</keyword>
<feature type="domain" description="C2H2-type" evidence="13">
    <location>
        <begin position="323"/>
        <end position="350"/>
    </location>
</feature>
<dbReference type="FunFam" id="3.30.160.60:FF:000352">
    <property type="entry name" value="zinc finger protein 3 homolog"/>
    <property type="match status" value="1"/>
</dbReference>
<dbReference type="InterPro" id="IPR013087">
    <property type="entry name" value="Znf_C2H2_type"/>
</dbReference>
<evidence type="ECO:0000256" key="4">
    <source>
        <dbReference type="ARBA" id="ARBA00022723"/>
    </source>
</evidence>
<dbReference type="Proteomes" id="UP000001073">
    <property type="component" value="Chromosome 10"/>
</dbReference>
<evidence type="ECO:0000259" key="13">
    <source>
        <dbReference type="PROSITE" id="PS50157"/>
    </source>
</evidence>
<keyword evidence="16" id="KW-1185">Reference proteome</keyword>
<evidence type="ECO:0000256" key="2">
    <source>
        <dbReference type="ARBA" id="ARBA00004123"/>
    </source>
</evidence>
<dbReference type="FunFam" id="3.30.160.60:FF:002343">
    <property type="entry name" value="Zinc finger protein 33A"/>
    <property type="match status" value="1"/>
</dbReference>
<evidence type="ECO:0000256" key="11">
    <source>
        <dbReference type="ARBA" id="ARBA00023242"/>
    </source>
</evidence>
<gene>
    <name evidence="15" type="primary">ZNF302</name>
    <name evidence="15" type="synonym">LOC100594689</name>
</gene>
<evidence type="ECO:0000259" key="14">
    <source>
        <dbReference type="PROSITE" id="PS50805"/>
    </source>
</evidence>
<dbReference type="FunFam" id="3.30.160.60:FF:001292">
    <property type="entry name" value="zinc finger protein 181 isoform X2"/>
    <property type="match status" value="1"/>
</dbReference>
<dbReference type="InterPro" id="IPR036236">
    <property type="entry name" value="Znf_C2H2_sf"/>
</dbReference>
<accession>A0A2I3HVS6</accession>
<name>A0A2I3HVS6_NOMLE</name>
<dbReference type="InterPro" id="IPR036051">
    <property type="entry name" value="KRAB_dom_sf"/>
</dbReference>
<dbReference type="AlphaFoldDB" id="A0A2I3HVS6"/>
<keyword evidence="4" id="KW-0479">Metal-binding</keyword>
<dbReference type="SMART" id="SM00355">
    <property type="entry name" value="ZnF_C2H2"/>
    <property type="match status" value="7"/>
</dbReference>
<dbReference type="PROSITE" id="PS00028">
    <property type="entry name" value="ZINC_FINGER_C2H2_1"/>
    <property type="match status" value="7"/>
</dbReference>
<comment type="similarity">
    <text evidence="3">Belongs to the krueppel C2H2-type zinc-finger protein family.</text>
</comment>
<feature type="domain" description="C2H2-type" evidence="13">
    <location>
        <begin position="351"/>
        <end position="378"/>
    </location>
</feature>
<dbReference type="Ensembl" id="ENSNLET00000048479.1">
    <property type="protein sequence ID" value="ENSNLEP00000047655.1"/>
    <property type="gene ID" value="ENSNLEG00000031505.1"/>
</dbReference>
<dbReference type="CDD" id="cd07765">
    <property type="entry name" value="KRAB_A-box"/>
    <property type="match status" value="1"/>
</dbReference>
<dbReference type="PANTHER" id="PTHR24404:SF100">
    <property type="entry name" value="ZINC FINGER PROTEIN 501"/>
    <property type="match status" value="1"/>
</dbReference>
<evidence type="ECO:0000256" key="6">
    <source>
        <dbReference type="ARBA" id="ARBA00022771"/>
    </source>
</evidence>
<keyword evidence="11" id="KW-0539">Nucleus</keyword>
<evidence type="ECO:0000256" key="8">
    <source>
        <dbReference type="ARBA" id="ARBA00023015"/>
    </source>
</evidence>
<protein>
    <submittedName>
        <fullName evidence="15">Zinc finger protein 302</fullName>
    </submittedName>
</protein>
<evidence type="ECO:0000256" key="9">
    <source>
        <dbReference type="ARBA" id="ARBA00023125"/>
    </source>
</evidence>
<keyword evidence="9" id="KW-0238">DNA-binding</keyword>
<reference evidence="15 16" key="1">
    <citation type="submission" date="2012-10" db="EMBL/GenBank/DDBJ databases">
        <authorList>
            <consortium name="Gibbon Genome Sequencing Consortium"/>
        </authorList>
    </citation>
    <scope>NUCLEOTIDE SEQUENCE [LARGE SCALE GENOMIC DNA]</scope>
</reference>
<feature type="domain" description="C2H2-type" evidence="13">
    <location>
        <begin position="379"/>
        <end position="406"/>
    </location>
</feature>
<keyword evidence="8" id="KW-0805">Transcription regulation</keyword>
<evidence type="ECO:0000313" key="15">
    <source>
        <dbReference type="Ensembl" id="ENSNLEP00000047655.1"/>
    </source>
</evidence>
<dbReference type="Pfam" id="PF01352">
    <property type="entry name" value="KRAB"/>
    <property type="match status" value="1"/>
</dbReference>
<keyword evidence="10" id="KW-0804">Transcription</keyword>
<comment type="function">
    <text evidence="1">May be involved in transcriptional regulation.</text>
</comment>
<feature type="domain" description="C2H2-type" evidence="13">
    <location>
        <begin position="295"/>
        <end position="322"/>
    </location>
</feature>
<dbReference type="GO" id="GO:0005634">
    <property type="term" value="C:nucleus"/>
    <property type="evidence" value="ECO:0007669"/>
    <property type="project" value="UniProtKB-SubCell"/>
</dbReference>
<evidence type="ECO:0000256" key="12">
    <source>
        <dbReference type="PROSITE-ProRule" id="PRU00042"/>
    </source>
</evidence>
<dbReference type="InterPro" id="IPR050589">
    <property type="entry name" value="Ikaros_C2H2-ZF"/>
</dbReference>
<dbReference type="GO" id="GO:0006357">
    <property type="term" value="P:regulation of transcription by RNA polymerase II"/>
    <property type="evidence" value="ECO:0007669"/>
    <property type="project" value="TreeGrafter"/>
</dbReference>
<comment type="subcellular location">
    <subcellularLocation>
        <location evidence="2">Nucleus</location>
    </subcellularLocation>
</comment>
<evidence type="ECO:0000256" key="7">
    <source>
        <dbReference type="ARBA" id="ARBA00022833"/>
    </source>
</evidence>
<dbReference type="FunFam" id="3.30.160.60:FF:000144">
    <property type="entry name" value="zinc finger protein 181 isoform X1"/>
    <property type="match status" value="2"/>
</dbReference>